<sequence>MELLQRAEEFESRKWSRITTSERVQASRDLKNLILEINEVYKKSRDQHLMEVMKRLTTIKQKVEKRLKMRVDV</sequence>
<protein>
    <recommendedName>
        <fullName evidence="3">Aldehyde dehydrogenase family protein</fullName>
    </recommendedName>
</protein>
<name>A0ABT7WFN4_9FLAO</name>
<evidence type="ECO:0000313" key="1">
    <source>
        <dbReference type="EMBL" id="MDM9631728.1"/>
    </source>
</evidence>
<accession>A0ABT7WFN4</accession>
<dbReference type="EMBL" id="JAUDUY010000004">
    <property type="protein sequence ID" value="MDM9631728.1"/>
    <property type="molecule type" value="Genomic_DNA"/>
</dbReference>
<dbReference type="RefSeq" id="WP_289725092.1">
    <property type="nucleotide sequence ID" value="NZ_JAUDUY010000004.1"/>
</dbReference>
<dbReference type="Proteomes" id="UP001174839">
    <property type="component" value="Unassembled WGS sequence"/>
</dbReference>
<comment type="caution">
    <text evidence="1">The sequence shown here is derived from an EMBL/GenBank/DDBJ whole genome shotgun (WGS) entry which is preliminary data.</text>
</comment>
<evidence type="ECO:0008006" key="3">
    <source>
        <dbReference type="Google" id="ProtNLM"/>
    </source>
</evidence>
<keyword evidence="2" id="KW-1185">Reference proteome</keyword>
<organism evidence="1 2">
    <name type="scientific">Robiginitalea aurantiaca</name>
    <dbReference type="NCBI Taxonomy" id="3056915"/>
    <lineage>
        <taxon>Bacteria</taxon>
        <taxon>Pseudomonadati</taxon>
        <taxon>Bacteroidota</taxon>
        <taxon>Flavobacteriia</taxon>
        <taxon>Flavobacteriales</taxon>
        <taxon>Flavobacteriaceae</taxon>
        <taxon>Robiginitalea</taxon>
    </lineage>
</organism>
<gene>
    <name evidence="1" type="ORF">QU605_09615</name>
</gene>
<evidence type="ECO:0000313" key="2">
    <source>
        <dbReference type="Proteomes" id="UP001174839"/>
    </source>
</evidence>
<reference evidence="1" key="1">
    <citation type="submission" date="2023-06" db="EMBL/GenBank/DDBJ databases">
        <title>Robiginitalea aurantiacus sp. nov. and Algoriphagus sediminis sp. nov., isolated from coastal sediment.</title>
        <authorList>
            <person name="Zhou Z.Y."/>
            <person name="An J."/>
            <person name="Jia Y.W."/>
            <person name="Du Z.J."/>
        </authorList>
    </citation>
    <scope>NUCLEOTIDE SEQUENCE</scope>
    <source>
        <strain evidence="1">M39</strain>
    </source>
</reference>
<proteinExistence type="predicted"/>